<dbReference type="InterPro" id="IPR002110">
    <property type="entry name" value="Ankyrin_rpt"/>
</dbReference>
<evidence type="ECO:0000256" key="1">
    <source>
        <dbReference type="ARBA" id="ARBA00022737"/>
    </source>
</evidence>
<keyword evidence="6" id="KW-1185">Reference proteome</keyword>
<dbReference type="Pfam" id="PF12796">
    <property type="entry name" value="Ank_2"/>
    <property type="match status" value="1"/>
</dbReference>
<evidence type="ECO:0008006" key="7">
    <source>
        <dbReference type="Google" id="ProtNLM"/>
    </source>
</evidence>
<feature type="repeat" description="ANK" evidence="3">
    <location>
        <begin position="115"/>
        <end position="151"/>
    </location>
</feature>
<accession>A0AAV2H7Z5</accession>
<protein>
    <recommendedName>
        <fullName evidence="7">Ankyrin repeat protein</fullName>
    </recommendedName>
</protein>
<comment type="caution">
    <text evidence="5">The sequence shown here is derived from an EMBL/GenBank/DDBJ whole genome shotgun (WGS) entry which is preliminary data.</text>
</comment>
<evidence type="ECO:0000313" key="6">
    <source>
        <dbReference type="Proteomes" id="UP001497497"/>
    </source>
</evidence>
<dbReference type="PROSITE" id="PS50088">
    <property type="entry name" value="ANK_REPEAT"/>
    <property type="match status" value="1"/>
</dbReference>
<keyword evidence="1" id="KW-0677">Repeat</keyword>
<proteinExistence type="predicted"/>
<gene>
    <name evidence="5" type="ORF">GSLYS_00003977001</name>
</gene>
<dbReference type="SMART" id="SM00248">
    <property type="entry name" value="ANK"/>
    <property type="match status" value="4"/>
</dbReference>
<keyword evidence="2 3" id="KW-0040">ANK repeat</keyword>
<feature type="compositionally biased region" description="Polar residues" evidence="4">
    <location>
        <begin position="380"/>
        <end position="389"/>
    </location>
</feature>
<dbReference type="Gene3D" id="1.25.40.20">
    <property type="entry name" value="Ankyrin repeat-containing domain"/>
    <property type="match status" value="1"/>
</dbReference>
<sequence length="413" mass="46319">MRPRTSHSLRGPACSLCDVIRFGYFHQIRLLVSTGIDLESRDDSRRTPIMLCAFMQPESWGASTALTLIEHGADVGKTDCWGRNVLHYACIFERTSLVRILLKAIDYDLNGADKWGNTALHYAAMSGNLTVTKSIAQSLKRYRISPNARNDQGKTPFDEATQAGNDACAHVIQQEQAGRRPGSEVMKDVRFADSAVNLEKSETLRTWNVPLVKQGRITRPKSAVFITGRESGSSFDSVDGGRFTSDGRTSLFHSRSKNPLYAKGHKNDDDIIFCASEKDFRNKPDYVFKLVHMSYDPDRGDPVYSTSHNPGWTDQSQRLAGHDDWRCQLNVLFEVYGHQCTPSWRSTKTPEIPTDIPESTTPVILEEVDGEEKGRGRRQSVVSRNSISNDSKRRQSAARLRKMAANFGSQTPR</sequence>
<dbReference type="PANTHER" id="PTHR24173">
    <property type="entry name" value="ANKYRIN REPEAT CONTAINING"/>
    <property type="match status" value="1"/>
</dbReference>
<dbReference type="Proteomes" id="UP001497497">
    <property type="component" value="Unassembled WGS sequence"/>
</dbReference>
<dbReference type="InterPro" id="IPR036770">
    <property type="entry name" value="Ankyrin_rpt-contain_sf"/>
</dbReference>
<evidence type="ECO:0000256" key="2">
    <source>
        <dbReference type="ARBA" id="ARBA00023043"/>
    </source>
</evidence>
<name>A0AAV2H7Z5_LYMST</name>
<evidence type="ECO:0000313" key="5">
    <source>
        <dbReference type="EMBL" id="CAL1529844.1"/>
    </source>
</evidence>
<organism evidence="5 6">
    <name type="scientific">Lymnaea stagnalis</name>
    <name type="common">Great pond snail</name>
    <name type="synonym">Helix stagnalis</name>
    <dbReference type="NCBI Taxonomy" id="6523"/>
    <lineage>
        <taxon>Eukaryota</taxon>
        <taxon>Metazoa</taxon>
        <taxon>Spiralia</taxon>
        <taxon>Lophotrochozoa</taxon>
        <taxon>Mollusca</taxon>
        <taxon>Gastropoda</taxon>
        <taxon>Heterobranchia</taxon>
        <taxon>Euthyneura</taxon>
        <taxon>Panpulmonata</taxon>
        <taxon>Hygrophila</taxon>
        <taxon>Lymnaeoidea</taxon>
        <taxon>Lymnaeidae</taxon>
        <taxon>Lymnaea</taxon>
    </lineage>
</organism>
<dbReference type="EMBL" id="CAXITT010000056">
    <property type="protein sequence ID" value="CAL1529844.1"/>
    <property type="molecule type" value="Genomic_DNA"/>
</dbReference>
<reference evidence="5 6" key="1">
    <citation type="submission" date="2024-04" db="EMBL/GenBank/DDBJ databases">
        <authorList>
            <consortium name="Genoscope - CEA"/>
            <person name="William W."/>
        </authorList>
    </citation>
    <scope>NUCLEOTIDE SEQUENCE [LARGE SCALE GENOMIC DNA]</scope>
</reference>
<dbReference type="SUPFAM" id="SSF48403">
    <property type="entry name" value="Ankyrin repeat"/>
    <property type="match status" value="1"/>
</dbReference>
<evidence type="ECO:0000256" key="3">
    <source>
        <dbReference type="PROSITE-ProRule" id="PRU00023"/>
    </source>
</evidence>
<feature type="region of interest" description="Disordered" evidence="4">
    <location>
        <begin position="369"/>
        <end position="413"/>
    </location>
</feature>
<evidence type="ECO:0000256" key="4">
    <source>
        <dbReference type="SAM" id="MobiDB-lite"/>
    </source>
</evidence>
<dbReference type="AlphaFoldDB" id="A0AAV2H7Z5"/>
<dbReference type="PANTHER" id="PTHR24173:SF76">
    <property type="match status" value="1"/>
</dbReference>